<keyword evidence="11" id="KW-1185">Reference proteome</keyword>
<reference evidence="10 11" key="1">
    <citation type="submission" date="2024-01" db="EMBL/GenBank/DDBJ databases">
        <title>A telomere-to-telomere, gap-free genome of sweet tea (Lithocarpus litseifolius).</title>
        <authorList>
            <person name="Zhou J."/>
        </authorList>
    </citation>
    <scope>NUCLEOTIDE SEQUENCE [LARGE SCALE GENOMIC DNA]</scope>
    <source>
        <strain evidence="10">Zhou-2022a</strain>
        <tissue evidence="10">Leaf</tissue>
    </source>
</reference>
<dbReference type="InterPro" id="IPR058546">
    <property type="entry name" value="RPS4B/Roq1-like_LRR"/>
</dbReference>
<dbReference type="PANTHER" id="PTHR11017">
    <property type="entry name" value="LEUCINE-RICH REPEAT-CONTAINING PROTEIN"/>
    <property type="match status" value="1"/>
</dbReference>
<protein>
    <recommendedName>
        <fullName evidence="1">ADP-ribosyl cyclase/cyclic ADP-ribose hydrolase</fullName>
        <ecNumber evidence="1">3.2.2.6</ecNumber>
    </recommendedName>
</protein>
<keyword evidence="2" id="KW-0433">Leucine-rich repeat</keyword>
<dbReference type="InterPro" id="IPR044974">
    <property type="entry name" value="Disease_R_plants"/>
</dbReference>
<dbReference type="GO" id="GO:0006952">
    <property type="term" value="P:defense response"/>
    <property type="evidence" value="ECO:0007669"/>
    <property type="project" value="UniProtKB-KW"/>
</dbReference>
<dbReference type="SUPFAM" id="SSF52200">
    <property type="entry name" value="Toll/Interleukin receptor TIR domain"/>
    <property type="match status" value="1"/>
</dbReference>
<dbReference type="Pfam" id="PF23286">
    <property type="entry name" value="LRR_13"/>
    <property type="match status" value="1"/>
</dbReference>
<dbReference type="InterPro" id="IPR045344">
    <property type="entry name" value="C-JID"/>
</dbReference>
<dbReference type="Gene3D" id="1.10.8.430">
    <property type="entry name" value="Helical domain of apoptotic protease-activating factors"/>
    <property type="match status" value="1"/>
</dbReference>
<feature type="region of interest" description="Disordered" evidence="8">
    <location>
        <begin position="1117"/>
        <end position="1137"/>
    </location>
</feature>
<dbReference type="Pfam" id="PF20160">
    <property type="entry name" value="C-JID"/>
    <property type="match status" value="1"/>
</dbReference>
<dbReference type="InterPro" id="IPR000157">
    <property type="entry name" value="TIR_dom"/>
</dbReference>
<keyword evidence="3" id="KW-0677">Repeat</keyword>
<dbReference type="Proteomes" id="UP001459277">
    <property type="component" value="Unassembled WGS sequence"/>
</dbReference>
<comment type="caution">
    <text evidence="10">The sequence shown here is derived from an EMBL/GenBank/DDBJ whole genome shotgun (WGS) entry which is preliminary data.</text>
</comment>
<sequence length="1158" mass="131029">MTFLFQGPFSSSSSSSSSNSIITHRCTYDVFLSFRGKDTRYNFTGDLYNALHKKGINTTFIDGDDDELKTKREDEISQTHVKIIEGSRTSVVILSRNYASSTWCLDQLVKILECKQTKGQVVLPVFWKVDPSDVRHQRKNFGTALAQLEDNTKVQSSKTALKDVANLSGWHIARGKGNESKFIQEIVQTVSIIVNCTYLNVANHPVGIESRVQDINSLLSIGRNDIRMVGILGVGGIGKTTIAKAIYNLIAHQFEGSCFLTNIREHSKQEFGLVQLQETLLSEILRDARSSKVGNVDRGINVIKHRLCSKRVLLILDDVDHLSQLEALAGKCDWFGLGSRIIITTRDKSLLTNHEVNFTYQVKEMDQNEALQLFSWNAFKRDKPTEEYVELTECAIHYAGGLPLALMVLGSDLYGKSIIQWKSALDKYESVPNKNIQEILKISYDGLDDNEKDIFLDIACFFKRKHVDYVIKILDGCGFFPDIGIQVLIDKSLVTIDENNKLGMHDLLQDMGKEIVRRESPEEPGRRSRLWFHEDVRLVLEENKGTNKIEGILVDLPKREVIHLSSKNFMKMKRLRLFINRNAIFSGGPNYLSNELRLLEWPEYPLQYLPSNFHGKRLVVLNMRNNLFKGLHNGFKNLQNLAIMDFSNCEFLTEVPDLSMTPNLEELALENCTNLVEVHYSVGFLDRLKIMKFVECSNLRSFPRSLKLRSLELLLLEGCSSLENFPEIECKMEHLKYIGLRSTPVKELPSSVEYLIGLKELNLDGCENLMNLPISIHQLQRLKRLSLRDCSKLVKFSKNVGDNIQSMPSIVSTKESEISSSAELSISNDDYSSMVFPELRVLDIGNCVLSDSDFFMTLDCFSTLELLDLSGSDFVSLPSCIGGFVGLRSLKLDDCKKLQDIQVLPPKMEEVYASGCISLESFAEVSKRLQFNTCELPALEWIDLSRCHKLLQNIGNDADNLLLSEGHQLGMIFPGNKIPDWFSHQKENSTSNICEIDVNEPSNVDGEIIGMALCAVIGLKDAKVPSHILCSVNIISNGLPIYGDDKAFHLSNSDHVWLRYYVPEHNELKGDKLQVRFWCSTKSVSFTSCGAHLVRKYEEKLKDCIILNEHNDLMNDIQPTKRRRSDDGDGGNLESNLFPLVPQQRRCPSTMSFIVSDD</sequence>
<dbReference type="InterPro" id="IPR042197">
    <property type="entry name" value="Apaf_helical"/>
</dbReference>
<evidence type="ECO:0000256" key="5">
    <source>
        <dbReference type="ARBA" id="ARBA00022821"/>
    </source>
</evidence>
<dbReference type="Pfam" id="PF00931">
    <property type="entry name" value="NB-ARC"/>
    <property type="match status" value="1"/>
</dbReference>
<dbReference type="InterPro" id="IPR058192">
    <property type="entry name" value="WHD_ROQ1-like"/>
</dbReference>
<dbReference type="InterPro" id="IPR002182">
    <property type="entry name" value="NB-ARC"/>
</dbReference>
<proteinExistence type="predicted"/>
<evidence type="ECO:0000256" key="8">
    <source>
        <dbReference type="SAM" id="MobiDB-lite"/>
    </source>
</evidence>
<comment type="catalytic activity">
    <reaction evidence="7">
        <text>NAD(+) + H2O = ADP-D-ribose + nicotinamide + H(+)</text>
        <dbReference type="Rhea" id="RHEA:16301"/>
        <dbReference type="ChEBI" id="CHEBI:15377"/>
        <dbReference type="ChEBI" id="CHEBI:15378"/>
        <dbReference type="ChEBI" id="CHEBI:17154"/>
        <dbReference type="ChEBI" id="CHEBI:57540"/>
        <dbReference type="ChEBI" id="CHEBI:57967"/>
        <dbReference type="EC" id="3.2.2.6"/>
    </reaction>
    <physiologicalReaction direction="left-to-right" evidence="7">
        <dbReference type="Rhea" id="RHEA:16302"/>
    </physiologicalReaction>
</comment>
<accession>A0AAW2BT47</accession>
<gene>
    <name evidence="10" type="ORF">SO802_029318</name>
</gene>
<evidence type="ECO:0000259" key="9">
    <source>
        <dbReference type="PROSITE" id="PS50104"/>
    </source>
</evidence>
<evidence type="ECO:0000256" key="7">
    <source>
        <dbReference type="ARBA" id="ARBA00047304"/>
    </source>
</evidence>
<dbReference type="PRINTS" id="PR00364">
    <property type="entry name" value="DISEASERSIST"/>
</dbReference>
<dbReference type="EMBL" id="JAZDWU010000010">
    <property type="protein sequence ID" value="KAK9989079.1"/>
    <property type="molecule type" value="Genomic_DNA"/>
</dbReference>
<evidence type="ECO:0000256" key="6">
    <source>
        <dbReference type="ARBA" id="ARBA00023027"/>
    </source>
</evidence>
<dbReference type="SUPFAM" id="SSF52058">
    <property type="entry name" value="L domain-like"/>
    <property type="match status" value="1"/>
</dbReference>
<dbReference type="FunFam" id="3.40.50.10140:FF:000007">
    <property type="entry name" value="Disease resistance protein (TIR-NBS-LRR class)"/>
    <property type="match status" value="1"/>
</dbReference>
<evidence type="ECO:0000313" key="10">
    <source>
        <dbReference type="EMBL" id="KAK9989079.1"/>
    </source>
</evidence>
<dbReference type="GO" id="GO:0061809">
    <property type="term" value="F:NAD+ nucleosidase activity, cyclic ADP-ribose generating"/>
    <property type="evidence" value="ECO:0007669"/>
    <property type="project" value="UniProtKB-EC"/>
</dbReference>
<dbReference type="Gene3D" id="3.80.10.10">
    <property type="entry name" value="Ribonuclease Inhibitor"/>
    <property type="match status" value="2"/>
</dbReference>
<dbReference type="AlphaFoldDB" id="A0AAW2BT47"/>
<keyword evidence="6" id="KW-0520">NAD</keyword>
<keyword evidence="4" id="KW-0378">Hydrolase</keyword>
<name>A0AAW2BT47_9ROSI</name>
<dbReference type="GO" id="GO:0051707">
    <property type="term" value="P:response to other organism"/>
    <property type="evidence" value="ECO:0007669"/>
    <property type="project" value="UniProtKB-ARBA"/>
</dbReference>
<evidence type="ECO:0000256" key="4">
    <source>
        <dbReference type="ARBA" id="ARBA00022801"/>
    </source>
</evidence>
<dbReference type="InterPro" id="IPR035897">
    <property type="entry name" value="Toll_tir_struct_dom_sf"/>
</dbReference>
<dbReference type="SUPFAM" id="SSF52540">
    <property type="entry name" value="P-loop containing nucleoside triphosphate hydrolases"/>
    <property type="match status" value="1"/>
</dbReference>
<organism evidence="10 11">
    <name type="scientific">Lithocarpus litseifolius</name>
    <dbReference type="NCBI Taxonomy" id="425828"/>
    <lineage>
        <taxon>Eukaryota</taxon>
        <taxon>Viridiplantae</taxon>
        <taxon>Streptophyta</taxon>
        <taxon>Embryophyta</taxon>
        <taxon>Tracheophyta</taxon>
        <taxon>Spermatophyta</taxon>
        <taxon>Magnoliopsida</taxon>
        <taxon>eudicotyledons</taxon>
        <taxon>Gunneridae</taxon>
        <taxon>Pentapetalae</taxon>
        <taxon>rosids</taxon>
        <taxon>fabids</taxon>
        <taxon>Fagales</taxon>
        <taxon>Fagaceae</taxon>
        <taxon>Lithocarpus</taxon>
    </lineage>
</organism>
<dbReference type="Pfam" id="PF01582">
    <property type="entry name" value="TIR"/>
    <property type="match status" value="1"/>
</dbReference>
<dbReference type="Gene3D" id="3.40.50.10140">
    <property type="entry name" value="Toll/interleukin-1 receptor homology (TIR) domain"/>
    <property type="match status" value="1"/>
</dbReference>
<dbReference type="Pfam" id="PF23598">
    <property type="entry name" value="LRR_14"/>
    <property type="match status" value="1"/>
</dbReference>
<dbReference type="Pfam" id="PF23282">
    <property type="entry name" value="WHD_ROQ1"/>
    <property type="match status" value="1"/>
</dbReference>
<feature type="domain" description="TIR" evidence="9">
    <location>
        <begin position="26"/>
        <end position="194"/>
    </location>
</feature>
<keyword evidence="5" id="KW-0611">Plant defense</keyword>
<dbReference type="InterPro" id="IPR027417">
    <property type="entry name" value="P-loop_NTPase"/>
</dbReference>
<evidence type="ECO:0000313" key="11">
    <source>
        <dbReference type="Proteomes" id="UP001459277"/>
    </source>
</evidence>
<evidence type="ECO:0000256" key="2">
    <source>
        <dbReference type="ARBA" id="ARBA00022614"/>
    </source>
</evidence>
<dbReference type="SMART" id="SM00255">
    <property type="entry name" value="TIR"/>
    <property type="match status" value="1"/>
</dbReference>
<evidence type="ECO:0000256" key="3">
    <source>
        <dbReference type="ARBA" id="ARBA00022737"/>
    </source>
</evidence>
<dbReference type="PROSITE" id="PS50104">
    <property type="entry name" value="TIR"/>
    <property type="match status" value="1"/>
</dbReference>
<dbReference type="GO" id="GO:0007165">
    <property type="term" value="P:signal transduction"/>
    <property type="evidence" value="ECO:0007669"/>
    <property type="project" value="InterPro"/>
</dbReference>
<dbReference type="Gene3D" id="3.40.50.300">
    <property type="entry name" value="P-loop containing nucleotide triphosphate hydrolases"/>
    <property type="match status" value="1"/>
</dbReference>
<dbReference type="PANTHER" id="PTHR11017:SF570">
    <property type="entry name" value="DISEASE RESISTANCE PROTEIN (TIR-NBS CLASS)-RELATED"/>
    <property type="match status" value="1"/>
</dbReference>
<evidence type="ECO:0000256" key="1">
    <source>
        <dbReference type="ARBA" id="ARBA00011982"/>
    </source>
</evidence>
<dbReference type="GO" id="GO:0043531">
    <property type="term" value="F:ADP binding"/>
    <property type="evidence" value="ECO:0007669"/>
    <property type="project" value="InterPro"/>
</dbReference>
<dbReference type="InterPro" id="IPR055414">
    <property type="entry name" value="LRR_R13L4/SHOC2-like"/>
</dbReference>
<dbReference type="EC" id="3.2.2.6" evidence="1"/>
<dbReference type="InterPro" id="IPR032675">
    <property type="entry name" value="LRR_dom_sf"/>
</dbReference>